<dbReference type="PANTHER" id="PTHR34580:SF1">
    <property type="entry name" value="PROTEIN PAFC"/>
    <property type="match status" value="1"/>
</dbReference>
<evidence type="ECO:0000313" key="3">
    <source>
        <dbReference type="EMBL" id="RIH91458.1"/>
    </source>
</evidence>
<keyword evidence="4" id="KW-1185">Reference proteome</keyword>
<accession>A0A399F5F6</accession>
<feature type="domain" description="WCX" evidence="2">
    <location>
        <begin position="240"/>
        <end position="322"/>
    </location>
</feature>
<dbReference type="Pfam" id="PF25583">
    <property type="entry name" value="WCX"/>
    <property type="match status" value="1"/>
</dbReference>
<evidence type="ECO:0000313" key="4">
    <source>
        <dbReference type="Proteomes" id="UP000266178"/>
    </source>
</evidence>
<name>A0A399F5F6_9DEIN</name>
<evidence type="ECO:0000259" key="1">
    <source>
        <dbReference type="Pfam" id="PF13280"/>
    </source>
</evidence>
<evidence type="ECO:0000259" key="2">
    <source>
        <dbReference type="Pfam" id="PF25583"/>
    </source>
</evidence>
<dbReference type="EMBL" id="QWLB01000042">
    <property type="protein sequence ID" value="RIH91458.1"/>
    <property type="molecule type" value="Genomic_DNA"/>
</dbReference>
<dbReference type="PANTHER" id="PTHR34580">
    <property type="match status" value="1"/>
</dbReference>
<dbReference type="RefSeq" id="WP_119358086.1">
    <property type="nucleotide sequence ID" value="NZ_BJXM01000015.1"/>
</dbReference>
<organism evidence="3 4">
    <name type="scientific">Meiothermus granaticius NBRC 107808</name>
    <dbReference type="NCBI Taxonomy" id="1227551"/>
    <lineage>
        <taxon>Bacteria</taxon>
        <taxon>Thermotogati</taxon>
        <taxon>Deinococcota</taxon>
        <taxon>Deinococci</taxon>
        <taxon>Thermales</taxon>
        <taxon>Thermaceae</taxon>
        <taxon>Meiothermus</taxon>
    </lineage>
</organism>
<gene>
    <name evidence="3" type="ORF">Mgrana_02636</name>
</gene>
<dbReference type="InterPro" id="IPR057727">
    <property type="entry name" value="WCX_dom"/>
</dbReference>
<dbReference type="OrthoDB" id="9767131at2"/>
<feature type="domain" description="WYL" evidence="1">
    <location>
        <begin position="136"/>
        <end position="206"/>
    </location>
</feature>
<dbReference type="Pfam" id="PF13280">
    <property type="entry name" value="WYL"/>
    <property type="match status" value="1"/>
</dbReference>
<sequence length="328" mass="37606">MLENANHKKALRLMQTRELLRARPYSARELAWVLGVDKRTALRYLEDLEAVHVQDYGRTPRYQLLERDELNPVEVLVTHSALRLLYHHTPGYEPTYFSALKKLARRLPEPAQEVALKSTEDLEKRRGIAQDQGLALALVAEAWFKRQRLEFDYRKPGGSGRPRRNVVEVYFLEVARTNLGLYVIGYECGYHRALRTYKLGRMQRVRTVGEPGAYSIPASFDPRAYLSNAWGVVGSSGGQPVEVRLRFRPEAAYRIEEGEYPNLRIASRLPDGGLEVFLTVGTNHEGFPLEILSWVQSWGPRVEVLEPENLRRRWLEEARQVAGLGGKN</sequence>
<comment type="caution">
    <text evidence="3">The sequence shown here is derived from an EMBL/GenBank/DDBJ whole genome shotgun (WGS) entry which is preliminary data.</text>
</comment>
<dbReference type="InterPro" id="IPR051534">
    <property type="entry name" value="CBASS_pafABC_assoc_protein"/>
</dbReference>
<protein>
    <submittedName>
        <fullName evidence="3">WYL domain protein</fullName>
    </submittedName>
</protein>
<dbReference type="InterPro" id="IPR026881">
    <property type="entry name" value="WYL_dom"/>
</dbReference>
<dbReference type="AlphaFoldDB" id="A0A399F5F6"/>
<proteinExistence type="predicted"/>
<dbReference type="Proteomes" id="UP000266178">
    <property type="component" value="Unassembled WGS sequence"/>
</dbReference>
<reference evidence="3 4" key="1">
    <citation type="submission" date="2018-08" db="EMBL/GenBank/DDBJ databases">
        <title>Meiothermus granaticius genome AF-68 sequencing project.</title>
        <authorList>
            <person name="Da Costa M.S."/>
            <person name="Albuquerque L."/>
            <person name="Raposo P."/>
            <person name="Froufe H.J.C."/>
            <person name="Barroso C.S."/>
            <person name="Egas C."/>
        </authorList>
    </citation>
    <scope>NUCLEOTIDE SEQUENCE [LARGE SCALE GENOMIC DNA]</scope>
    <source>
        <strain evidence="3 4">AF-68</strain>
    </source>
</reference>